<organism evidence="1 2">
    <name type="scientific">Aliidongia dinghuensis</name>
    <dbReference type="NCBI Taxonomy" id="1867774"/>
    <lineage>
        <taxon>Bacteria</taxon>
        <taxon>Pseudomonadati</taxon>
        <taxon>Pseudomonadota</taxon>
        <taxon>Alphaproteobacteria</taxon>
        <taxon>Rhodospirillales</taxon>
        <taxon>Dongiaceae</taxon>
        <taxon>Aliidongia</taxon>
    </lineage>
</organism>
<reference evidence="1" key="1">
    <citation type="journal article" date="2014" name="Int. J. Syst. Evol. Microbiol.">
        <title>Complete genome sequence of Corynebacterium casei LMG S-19264T (=DSM 44701T), isolated from a smear-ripened cheese.</title>
        <authorList>
            <consortium name="US DOE Joint Genome Institute (JGI-PGF)"/>
            <person name="Walter F."/>
            <person name="Albersmeier A."/>
            <person name="Kalinowski J."/>
            <person name="Ruckert C."/>
        </authorList>
    </citation>
    <scope>NUCLEOTIDE SEQUENCE</scope>
    <source>
        <strain evidence="1">CGMCC 1.15725</strain>
    </source>
</reference>
<evidence type="ECO:0000313" key="2">
    <source>
        <dbReference type="Proteomes" id="UP000646365"/>
    </source>
</evidence>
<evidence type="ECO:0008006" key="3">
    <source>
        <dbReference type="Google" id="ProtNLM"/>
    </source>
</evidence>
<dbReference type="InterPro" id="IPR012902">
    <property type="entry name" value="N_methyl_site"/>
</dbReference>
<dbReference type="PROSITE" id="PS00409">
    <property type="entry name" value="PROKAR_NTER_METHYL"/>
    <property type="match status" value="1"/>
</dbReference>
<dbReference type="NCBIfam" id="TIGR02532">
    <property type="entry name" value="IV_pilin_GFxxxE"/>
    <property type="match status" value="1"/>
</dbReference>
<proteinExistence type="predicted"/>
<protein>
    <recommendedName>
        <fullName evidence="3">Prepilin-type N-terminal cleavage/methylation domain-containing protein</fullName>
    </recommendedName>
</protein>
<dbReference type="Pfam" id="PF07963">
    <property type="entry name" value="N_methyl"/>
    <property type="match status" value="1"/>
</dbReference>
<comment type="caution">
    <text evidence="1">The sequence shown here is derived from an EMBL/GenBank/DDBJ whole genome shotgun (WGS) entry which is preliminary data.</text>
</comment>
<sequence>MRTERGFTLLEVLIAFAIAALALTLLFKAASSGLLSVRTAGRYEEAVARARSHLAAIGRDSALLAGSSDGDDGSGFHWHLDVTPLATAKPATNGPLSIAGPPPAELYAVAVAISWHEAGKDRQVVLRTERVGQGSNDDR</sequence>
<dbReference type="EMBL" id="BMJQ01000008">
    <property type="protein sequence ID" value="GGF23638.1"/>
    <property type="molecule type" value="Genomic_DNA"/>
</dbReference>
<dbReference type="RefSeq" id="WP_189047541.1">
    <property type="nucleotide sequence ID" value="NZ_BMJQ01000008.1"/>
</dbReference>
<gene>
    <name evidence="1" type="ORF">GCM10011611_32140</name>
</gene>
<dbReference type="Proteomes" id="UP000646365">
    <property type="component" value="Unassembled WGS sequence"/>
</dbReference>
<dbReference type="AlphaFoldDB" id="A0A8J2YVH2"/>
<evidence type="ECO:0000313" key="1">
    <source>
        <dbReference type="EMBL" id="GGF23638.1"/>
    </source>
</evidence>
<accession>A0A8J2YVH2</accession>
<reference evidence="1" key="2">
    <citation type="submission" date="2020-09" db="EMBL/GenBank/DDBJ databases">
        <authorList>
            <person name="Sun Q."/>
            <person name="Zhou Y."/>
        </authorList>
    </citation>
    <scope>NUCLEOTIDE SEQUENCE</scope>
    <source>
        <strain evidence="1">CGMCC 1.15725</strain>
    </source>
</reference>
<name>A0A8J2YVH2_9PROT</name>
<keyword evidence="2" id="KW-1185">Reference proteome</keyword>